<dbReference type="InterPro" id="IPR019749">
    <property type="entry name" value="Band_41_domain"/>
</dbReference>
<dbReference type="AlphaFoldDB" id="A0A7S2F2Z0"/>
<feature type="domain" description="WW" evidence="10">
    <location>
        <begin position="49"/>
        <end position="83"/>
    </location>
</feature>
<feature type="domain" description="WW" evidence="10">
    <location>
        <begin position="5"/>
        <end position="39"/>
    </location>
</feature>
<evidence type="ECO:0000256" key="4">
    <source>
        <dbReference type="ARBA" id="ARBA00022737"/>
    </source>
</evidence>
<accession>A0A7S2F2Z0</accession>
<dbReference type="InterPro" id="IPR002404">
    <property type="entry name" value="IRS_PTB"/>
</dbReference>
<dbReference type="EMBL" id="HBGS01002145">
    <property type="protein sequence ID" value="CAD9371153.1"/>
    <property type="molecule type" value="Transcribed_RNA"/>
</dbReference>
<dbReference type="Pfam" id="PF00373">
    <property type="entry name" value="FERM_M"/>
    <property type="match status" value="1"/>
</dbReference>
<evidence type="ECO:0000256" key="1">
    <source>
        <dbReference type="ARBA" id="ARBA00004496"/>
    </source>
</evidence>
<evidence type="ECO:0000313" key="13">
    <source>
        <dbReference type="EMBL" id="CAD9371153.1"/>
    </source>
</evidence>
<dbReference type="SUPFAM" id="SSF50729">
    <property type="entry name" value="PH domain-like"/>
    <property type="match status" value="1"/>
</dbReference>
<name>A0A7S2F2Z0_9STRA</name>
<dbReference type="Gene3D" id="1.25.40.530">
    <property type="entry name" value="MyTH4 domain"/>
    <property type="match status" value="1"/>
</dbReference>
<dbReference type="Pfam" id="PF00397">
    <property type="entry name" value="WW"/>
    <property type="match status" value="3"/>
</dbReference>
<dbReference type="SMART" id="SM00295">
    <property type="entry name" value="B41"/>
    <property type="match status" value="1"/>
</dbReference>
<dbReference type="InterPro" id="IPR038185">
    <property type="entry name" value="MyTH4_dom_sf"/>
</dbReference>
<dbReference type="InterPro" id="IPR051567">
    <property type="entry name" value="Unconventional_Myosin_ATPase"/>
</dbReference>
<dbReference type="Pfam" id="PF00784">
    <property type="entry name" value="MyTH4"/>
    <property type="match status" value="1"/>
</dbReference>
<keyword evidence="6" id="KW-0067">ATP-binding</keyword>
<evidence type="ECO:0000259" key="11">
    <source>
        <dbReference type="PROSITE" id="PS50057"/>
    </source>
</evidence>
<dbReference type="PANTHER" id="PTHR22692:SF33">
    <property type="entry name" value="MYOSIN"/>
    <property type="match status" value="1"/>
</dbReference>
<dbReference type="PROSITE" id="PS50020">
    <property type="entry name" value="WW_DOMAIN_2"/>
    <property type="match status" value="3"/>
</dbReference>
<reference evidence="13" key="1">
    <citation type="submission" date="2021-01" db="EMBL/GenBank/DDBJ databases">
        <authorList>
            <person name="Corre E."/>
            <person name="Pelletier E."/>
            <person name="Niang G."/>
            <person name="Scheremetjew M."/>
            <person name="Finn R."/>
            <person name="Kale V."/>
            <person name="Holt S."/>
            <person name="Cochrane G."/>
            <person name="Meng A."/>
            <person name="Brown T."/>
            <person name="Cohen L."/>
        </authorList>
    </citation>
    <scope>NUCLEOTIDE SEQUENCE</scope>
    <source>
        <strain evidence="13">CCMP1381</strain>
    </source>
</reference>
<gene>
    <name evidence="13" type="ORF">DSPE1174_LOCUS1115</name>
</gene>
<evidence type="ECO:0000256" key="2">
    <source>
        <dbReference type="ARBA" id="ARBA00008314"/>
    </source>
</evidence>
<dbReference type="SUPFAM" id="SSF51045">
    <property type="entry name" value="WW domain"/>
    <property type="match status" value="3"/>
</dbReference>
<dbReference type="CDD" id="cd14473">
    <property type="entry name" value="FERM_B-lobe"/>
    <property type="match status" value="1"/>
</dbReference>
<evidence type="ECO:0000259" key="12">
    <source>
        <dbReference type="PROSITE" id="PS51016"/>
    </source>
</evidence>
<dbReference type="PROSITE" id="PS50057">
    <property type="entry name" value="FERM_3"/>
    <property type="match status" value="1"/>
</dbReference>
<dbReference type="Pfam" id="PF21989">
    <property type="entry name" value="RA_2"/>
    <property type="match status" value="1"/>
</dbReference>
<dbReference type="InterPro" id="IPR000299">
    <property type="entry name" value="FERM_domain"/>
</dbReference>
<evidence type="ECO:0000256" key="8">
    <source>
        <dbReference type="ARBA" id="ARBA00023203"/>
    </source>
</evidence>
<dbReference type="Gene3D" id="3.10.20.90">
    <property type="entry name" value="Phosphatidylinositol 3-kinase Catalytic Subunit, Chain A, domain 1"/>
    <property type="match status" value="1"/>
</dbReference>
<feature type="region of interest" description="Disordered" evidence="9">
    <location>
        <begin position="35"/>
        <end position="55"/>
    </location>
</feature>
<keyword evidence="7" id="KW-0505">Motor protein</keyword>
<comment type="similarity">
    <text evidence="2">Belongs to the TRAFAC class myosin-kinesin ATPase superfamily. Myosin family.</text>
</comment>
<dbReference type="PANTHER" id="PTHR22692">
    <property type="entry name" value="MYOSIN VII, XV"/>
    <property type="match status" value="1"/>
</dbReference>
<evidence type="ECO:0000256" key="3">
    <source>
        <dbReference type="ARBA" id="ARBA00022490"/>
    </source>
</evidence>
<sequence length="747" mass="84002">MSAARRIGGDWVENIDPSSGRAYYANLKTQETSWTWPEDLPRVEDDAGATDASDWNERVDEASGRTYYFNKTTQETSWTKPAGYKGAGGDGAGGDPSTVKANWQAREDPSSGHTYYSNVVTMETTWTRPACMDEEEGGDNAEPQAAAQTATDSGAAEEQPTNVINATLGKLKIEDTMDETIKDSIGEGDASALNATTSSASARHAAGGMPRDDHVNVDAHTLLKMVTDKVSTEDLLKDIGDKEFVAYAEKNFNYDRKGIFGMKTTTEKITSWKGGRDLIKTSLITLNDKNLQGEAVQCFRNVTGFMGDRNSNKTNMDHAYKLLNCMLVSIEDLRNEIYCQICKQTKANPSMESTLAGWQLMILCLAAFPPGKLLKDYLMAYCAENIREESPPQVRQYAEFALHCVPRITELGPRRELPTIVEMEACKRLQPATVRVNFLDGRYIMMPVNSWTTAELFKEMICLRLGIRTMKPFAIFEETSNEEERVLDPEERILDLAAYWTRLQNEERSKKGRGGEIEQYKFVFKVRLFLDVDQTDLAAVEVMYIQASHDVVESRYPCTPQDSVTLAALQVQEEYGDHPGGECTYLTGKIGKYLASKYLEETDDETELEAQVLKLYERLHGYSQQEARLSYLDVVKSWKIYGSSYYYVEPQNNRAFPHEVVLAINAKGILVVDPDTKEYVQEFPYREVVTWGHSPNSFVVVTGNVVRQTKVYFKSDQGKEMNTIVRAYVEHMMAGKETADFNAEAES</sequence>
<dbReference type="CDD" id="cd00201">
    <property type="entry name" value="WW"/>
    <property type="match status" value="3"/>
</dbReference>
<dbReference type="InterPro" id="IPR014352">
    <property type="entry name" value="FERM/acyl-CoA-bd_prot_sf"/>
</dbReference>
<dbReference type="CDD" id="cd00836">
    <property type="entry name" value="FERM_C-lobe"/>
    <property type="match status" value="1"/>
</dbReference>
<dbReference type="PROSITE" id="PS51016">
    <property type="entry name" value="MYTH4"/>
    <property type="match status" value="1"/>
</dbReference>
<dbReference type="Gene3D" id="2.20.70.10">
    <property type="match status" value="3"/>
</dbReference>
<feature type="domain" description="FERM" evidence="11">
    <location>
        <begin position="432"/>
        <end position="739"/>
    </location>
</feature>
<dbReference type="Gene3D" id="2.30.29.30">
    <property type="entry name" value="Pleckstrin-homology domain (PH domain)/Phosphotyrosine-binding domain (PTB)"/>
    <property type="match status" value="1"/>
</dbReference>
<dbReference type="GO" id="GO:0003779">
    <property type="term" value="F:actin binding"/>
    <property type="evidence" value="ECO:0007669"/>
    <property type="project" value="UniProtKB-KW"/>
</dbReference>
<dbReference type="Gene3D" id="1.20.80.10">
    <property type="match status" value="1"/>
</dbReference>
<comment type="subcellular location">
    <subcellularLocation>
        <location evidence="1">Cytoplasm</location>
    </subcellularLocation>
</comment>
<dbReference type="GO" id="GO:0005524">
    <property type="term" value="F:ATP binding"/>
    <property type="evidence" value="ECO:0007669"/>
    <property type="project" value="UniProtKB-KW"/>
</dbReference>
<evidence type="ECO:0000256" key="7">
    <source>
        <dbReference type="ARBA" id="ARBA00023175"/>
    </source>
</evidence>
<dbReference type="InterPro" id="IPR035963">
    <property type="entry name" value="FERM_2"/>
</dbReference>
<dbReference type="Pfam" id="PF02174">
    <property type="entry name" value="IRS"/>
    <property type="match status" value="1"/>
</dbReference>
<feature type="region of interest" description="Disordered" evidence="9">
    <location>
        <begin position="131"/>
        <end position="158"/>
    </location>
</feature>
<organism evidence="13">
    <name type="scientific">Octactis speculum</name>
    <dbReference type="NCBI Taxonomy" id="3111310"/>
    <lineage>
        <taxon>Eukaryota</taxon>
        <taxon>Sar</taxon>
        <taxon>Stramenopiles</taxon>
        <taxon>Ochrophyta</taxon>
        <taxon>Dictyochophyceae</taxon>
        <taxon>Dictyochales</taxon>
        <taxon>Dictyochaceae</taxon>
        <taxon>Octactis</taxon>
    </lineage>
</organism>
<evidence type="ECO:0000256" key="9">
    <source>
        <dbReference type="SAM" id="MobiDB-lite"/>
    </source>
</evidence>
<dbReference type="PROSITE" id="PS01159">
    <property type="entry name" value="WW_DOMAIN_1"/>
    <property type="match status" value="3"/>
</dbReference>
<dbReference type="SUPFAM" id="SSF54236">
    <property type="entry name" value="Ubiquitin-like"/>
    <property type="match status" value="1"/>
</dbReference>
<dbReference type="InterPro" id="IPR001202">
    <property type="entry name" value="WW_dom"/>
</dbReference>
<dbReference type="GO" id="GO:0005737">
    <property type="term" value="C:cytoplasm"/>
    <property type="evidence" value="ECO:0007669"/>
    <property type="project" value="UniProtKB-SubCell"/>
</dbReference>
<feature type="region of interest" description="Disordered" evidence="9">
    <location>
        <begin position="78"/>
        <end position="115"/>
    </location>
</feature>
<protein>
    <submittedName>
        <fullName evidence="13">Uncharacterized protein</fullName>
    </submittedName>
</protein>
<dbReference type="InterPro" id="IPR036020">
    <property type="entry name" value="WW_dom_sf"/>
</dbReference>
<feature type="domain" description="WW" evidence="10">
    <location>
        <begin position="97"/>
        <end position="131"/>
    </location>
</feature>
<proteinExistence type="inferred from homology"/>
<feature type="domain" description="MyTH4" evidence="12">
    <location>
        <begin position="274"/>
        <end position="427"/>
    </location>
</feature>
<keyword evidence="8" id="KW-0009">Actin-binding</keyword>
<dbReference type="InterPro" id="IPR011993">
    <property type="entry name" value="PH-like_dom_sf"/>
</dbReference>
<dbReference type="SUPFAM" id="SSF47031">
    <property type="entry name" value="Second domain of FERM"/>
    <property type="match status" value="1"/>
</dbReference>
<feature type="compositionally biased region" description="Gly residues" evidence="9">
    <location>
        <begin position="85"/>
        <end position="94"/>
    </location>
</feature>
<dbReference type="SMART" id="SM00139">
    <property type="entry name" value="MyTH4"/>
    <property type="match status" value="1"/>
</dbReference>
<keyword evidence="4" id="KW-0677">Repeat</keyword>
<evidence type="ECO:0000256" key="5">
    <source>
        <dbReference type="ARBA" id="ARBA00022741"/>
    </source>
</evidence>
<evidence type="ECO:0000256" key="6">
    <source>
        <dbReference type="ARBA" id="ARBA00022840"/>
    </source>
</evidence>
<dbReference type="InterPro" id="IPR029071">
    <property type="entry name" value="Ubiquitin-like_domsf"/>
</dbReference>
<dbReference type="InterPro" id="IPR019748">
    <property type="entry name" value="FERM_central"/>
</dbReference>
<keyword evidence="3" id="KW-0963">Cytoplasm</keyword>
<keyword evidence="5" id="KW-0547">Nucleotide-binding</keyword>
<dbReference type="GO" id="GO:0005856">
    <property type="term" value="C:cytoskeleton"/>
    <property type="evidence" value="ECO:0007669"/>
    <property type="project" value="InterPro"/>
</dbReference>
<dbReference type="InterPro" id="IPR000857">
    <property type="entry name" value="MyTH4_dom"/>
</dbReference>
<dbReference type="PRINTS" id="PR00935">
    <property type="entry name" value="BAND41"/>
</dbReference>
<dbReference type="SMART" id="SM00456">
    <property type="entry name" value="WW"/>
    <property type="match status" value="3"/>
</dbReference>
<evidence type="ECO:0000259" key="10">
    <source>
        <dbReference type="PROSITE" id="PS50020"/>
    </source>
</evidence>